<accession>W5TRR7</accession>
<dbReference type="Gene3D" id="2.70.50.50">
    <property type="entry name" value="chitin-binding protein cbp21"/>
    <property type="match status" value="1"/>
</dbReference>
<dbReference type="Proteomes" id="UP000019150">
    <property type="component" value="Chromosome"/>
</dbReference>
<dbReference type="InterPro" id="IPR004302">
    <property type="entry name" value="Cellulose/chitin-bd_N"/>
</dbReference>
<feature type="domain" description="Chitin-binding type-4" evidence="3">
    <location>
        <begin position="34"/>
        <end position="212"/>
    </location>
</feature>
<feature type="region of interest" description="Disordered" evidence="2">
    <location>
        <begin position="35"/>
        <end position="60"/>
    </location>
</feature>
<dbReference type="CDD" id="cd21177">
    <property type="entry name" value="LPMO_AA10"/>
    <property type="match status" value="1"/>
</dbReference>
<evidence type="ECO:0000313" key="4">
    <source>
        <dbReference type="EMBL" id="AHH21957.1"/>
    </source>
</evidence>
<proteinExistence type="predicted"/>
<dbReference type="HOGENOM" id="CLU_047929_1_0_11"/>
<evidence type="ECO:0000259" key="3">
    <source>
        <dbReference type="Pfam" id="PF03067"/>
    </source>
</evidence>
<dbReference type="KEGG" id="nno:NONO_c72000"/>
<gene>
    <name evidence="4" type="ORF">NONO_c72000</name>
</gene>
<dbReference type="PANTHER" id="PTHR34823">
    <property type="entry name" value="GLCNAC-BINDING PROTEIN A"/>
    <property type="match status" value="1"/>
</dbReference>
<dbReference type="PANTHER" id="PTHR34823:SF1">
    <property type="entry name" value="CHITIN-BINDING TYPE-4 DOMAIN-CONTAINING PROTEIN"/>
    <property type="match status" value="1"/>
</dbReference>
<reference evidence="4 5" key="1">
    <citation type="journal article" date="2014" name="Appl. Environ. Microbiol.">
        <title>Insights into the Microbial Degradation of Rubber and Gutta-Percha by Analysis of the Complete Genome of Nocardia nova SH22a.</title>
        <authorList>
            <person name="Luo Q."/>
            <person name="Hiessl S."/>
            <person name="Poehlein A."/>
            <person name="Daniel R."/>
            <person name="Steinbuchel A."/>
        </authorList>
    </citation>
    <scope>NUCLEOTIDE SEQUENCE [LARGE SCALE GENOMIC DNA]</scope>
    <source>
        <strain evidence="4">SH22a</strain>
    </source>
</reference>
<dbReference type="AlphaFoldDB" id="W5TRR7"/>
<dbReference type="Pfam" id="PF03067">
    <property type="entry name" value="LPMO_10"/>
    <property type="match status" value="1"/>
</dbReference>
<keyword evidence="5" id="KW-1185">Reference proteome</keyword>
<dbReference type="SUPFAM" id="SSF81296">
    <property type="entry name" value="E set domains"/>
    <property type="match status" value="1"/>
</dbReference>
<evidence type="ECO:0000256" key="2">
    <source>
        <dbReference type="SAM" id="MobiDB-lite"/>
    </source>
</evidence>
<protein>
    <submittedName>
        <fullName evidence="4">Chitin binding domain-containing protein</fullName>
    </submittedName>
</protein>
<sequence>MRISSPQPRVVAAGVPDWIADELAAMKFFPATRGGLTDRYRPEDQPSDSIPGRQIPDGRIASVGRDDARKLDEPGISTWDANRVDPTAAITIRWSTRASHKVRRVNYFCTNPEWNPAEPLSRKHFRQAPADPVVPDNRLGYIPADTCRPFTTFTSPVPNYWAPEAFEPFTDGGMTASDLSHTITLPPRTGYHVLLGVCEVADTGMAFYSVVDMDIG</sequence>
<evidence type="ECO:0000313" key="5">
    <source>
        <dbReference type="Proteomes" id="UP000019150"/>
    </source>
</evidence>
<dbReference type="OrthoDB" id="2702399at2"/>
<dbReference type="eggNOG" id="COG3397">
    <property type="taxonomic scope" value="Bacteria"/>
</dbReference>
<organism evidence="4 5">
    <name type="scientific">Nocardia nova SH22a</name>
    <dbReference type="NCBI Taxonomy" id="1415166"/>
    <lineage>
        <taxon>Bacteria</taxon>
        <taxon>Bacillati</taxon>
        <taxon>Actinomycetota</taxon>
        <taxon>Actinomycetes</taxon>
        <taxon>Mycobacteriales</taxon>
        <taxon>Nocardiaceae</taxon>
        <taxon>Nocardia</taxon>
    </lineage>
</organism>
<dbReference type="RefSeq" id="WP_148307065.1">
    <property type="nucleotide sequence ID" value="NZ_CP006850.1"/>
</dbReference>
<keyword evidence="1" id="KW-0732">Signal</keyword>
<dbReference type="STRING" id="1415166.NONO_c72000"/>
<evidence type="ECO:0000256" key="1">
    <source>
        <dbReference type="ARBA" id="ARBA00022729"/>
    </source>
</evidence>
<name>W5TRR7_9NOCA</name>
<dbReference type="InterPro" id="IPR051024">
    <property type="entry name" value="GlcNAc_Chitin_IntDeg"/>
</dbReference>
<dbReference type="InterPro" id="IPR014756">
    <property type="entry name" value="Ig_E-set"/>
</dbReference>
<dbReference type="PATRIC" id="fig|1415166.3.peg.7388"/>
<dbReference type="EMBL" id="CP006850">
    <property type="protein sequence ID" value="AHH21957.1"/>
    <property type="molecule type" value="Genomic_DNA"/>
</dbReference>